<proteinExistence type="predicted"/>
<evidence type="ECO:0000313" key="2">
    <source>
        <dbReference type="Proteomes" id="UP000814128"/>
    </source>
</evidence>
<evidence type="ECO:0000313" key="1">
    <source>
        <dbReference type="EMBL" id="KAI0027329.1"/>
    </source>
</evidence>
<accession>A0ACB8Q6L1</accession>
<dbReference type="EMBL" id="MU273931">
    <property type="protein sequence ID" value="KAI0027329.1"/>
    <property type="molecule type" value="Genomic_DNA"/>
</dbReference>
<keyword evidence="2" id="KW-1185">Reference proteome</keyword>
<gene>
    <name evidence="1" type="ORF">K488DRAFT_90988</name>
</gene>
<dbReference type="Proteomes" id="UP000814128">
    <property type="component" value="Unassembled WGS sequence"/>
</dbReference>
<comment type="caution">
    <text evidence="1">The sequence shown here is derived from an EMBL/GenBank/DDBJ whole genome shotgun (WGS) entry which is preliminary data.</text>
</comment>
<sequence length="165" mass="18250">MIVIPCARCTSSVAGTSRATNGHRFVFHSAEITPHERRYVPGESGVLPLFANELHSFLSTSPELDLDLSPHPDSPPPLIPDSPASPSPPLLRTIHRRTHPLSGHPSLDTSTEPDDPDPPEPKVTAQRTLRSGETLFWHHLARAGEIPGVRDDRRARVRSAVWYDR</sequence>
<reference evidence="1" key="1">
    <citation type="submission" date="2021-02" db="EMBL/GenBank/DDBJ databases">
        <authorList>
            <consortium name="DOE Joint Genome Institute"/>
            <person name="Ahrendt S."/>
            <person name="Looney B.P."/>
            <person name="Miyauchi S."/>
            <person name="Morin E."/>
            <person name="Drula E."/>
            <person name="Courty P.E."/>
            <person name="Chicoki N."/>
            <person name="Fauchery L."/>
            <person name="Kohler A."/>
            <person name="Kuo A."/>
            <person name="Labutti K."/>
            <person name="Pangilinan J."/>
            <person name="Lipzen A."/>
            <person name="Riley R."/>
            <person name="Andreopoulos W."/>
            <person name="He G."/>
            <person name="Johnson J."/>
            <person name="Barry K.W."/>
            <person name="Grigoriev I.V."/>
            <person name="Nagy L."/>
            <person name="Hibbett D."/>
            <person name="Henrissat B."/>
            <person name="Matheny P.B."/>
            <person name="Labbe J."/>
            <person name="Martin F."/>
        </authorList>
    </citation>
    <scope>NUCLEOTIDE SEQUENCE</scope>
    <source>
        <strain evidence="1">EC-137</strain>
    </source>
</reference>
<name>A0ACB8Q6L1_9AGAM</name>
<reference evidence="1" key="2">
    <citation type="journal article" date="2022" name="New Phytol.">
        <title>Evolutionary transition to the ectomycorrhizal habit in the genomes of a hyperdiverse lineage of mushroom-forming fungi.</title>
        <authorList>
            <person name="Looney B."/>
            <person name="Miyauchi S."/>
            <person name="Morin E."/>
            <person name="Drula E."/>
            <person name="Courty P.E."/>
            <person name="Kohler A."/>
            <person name="Kuo A."/>
            <person name="LaButti K."/>
            <person name="Pangilinan J."/>
            <person name="Lipzen A."/>
            <person name="Riley R."/>
            <person name="Andreopoulos W."/>
            <person name="He G."/>
            <person name="Johnson J."/>
            <person name="Nolan M."/>
            <person name="Tritt A."/>
            <person name="Barry K.W."/>
            <person name="Grigoriev I.V."/>
            <person name="Nagy L.G."/>
            <person name="Hibbett D."/>
            <person name="Henrissat B."/>
            <person name="Matheny P.B."/>
            <person name="Labbe J."/>
            <person name="Martin F.M."/>
        </authorList>
    </citation>
    <scope>NUCLEOTIDE SEQUENCE</scope>
    <source>
        <strain evidence="1">EC-137</strain>
    </source>
</reference>
<protein>
    <submittedName>
        <fullName evidence="1">Uncharacterized protein</fullName>
    </submittedName>
</protein>
<organism evidence="1 2">
    <name type="scientific">Vararia minispora EC-137</name>
    <dbReference type="NCBI Taxonomy" id="1314806"/>
    <lineage>
        <taxon>Eukaryota</taxon>
        <taxon>Fungi</taxon>
        <taxon>Dikarya</taxon>
        <taxon>Basidiomycota</taxon>
        <taxon>Agaricomycotina</taxon>
        <taxon>Agaricomycetes</taxon>
        <taxon>Russulales</taxon>
        <taxon>Lachnocladiaceae</taxon>
        <taxon>Vararia</taxon>
    </lineage>
</organism>